<evidence type="ECO:0000256" key="4">
    <source>
        <dbReference type="SAM" id="MobiDB-lite"/>
    </source>
</evidence>
<dbReference type="EMBL" id="CAJNIZ010000842">
    <property type="protein sequence ID" value="CAE7176557.1"/>
    <property type="molecule type" value="Genomic_DNA"/>
</dbReference>
<dbReference type="OrthoDB" id="19174at2759"/>
<dbReference type="Proteomes" id="UP000649617">
    <property type="component" value="Unassembled WGS sequence"/>
</dbReference>
<dbReference type="PANTHER" id="PTHR24198:SF165">
    <property type="entry name" value="ANKYRIN REPEAT-CONTAINING PROTEIN-RELATED"/>
    <property type="match status" value="1"/>
</dbReference>
<dbReference type="InterPro" id="IPR002110">
    <property type="entry name" value="Ankyrin_rpt"/>
</dbReference>
<protein>
    <submittedName>
        <fullName evidence="6">Ankrd29 protein</fullName>
    </submittedName>
</protein>
<dbReference type="SUPFAM" id="SSF48403">
    <property type="entry name" value="Ankyrin repeat"/>
    <property type="match status" value="1"/>
</dbReference>
<keyword evidence="7" id="KW-1185">Reference proteome</keyword>
<dbReference type="CDD" id="cd17039">
    <property type="entry name" value="Ubl_ubiquitin_like"/>
    <property type="match status" value="1"/>
</dbReference>
<dbReference type="Gene3D" id="1.25.40.20">
    <property type="entry name" value="Ankyrin repeat-containing domain"/>
    <property type="match status" value="2"/>
</dbReference>
<evidence type="ECO:0000259" key="5">
    <source>
        <dbReference type="PROSITE" id="PS50053"/>
    </source>
</evidence>
<evidence type="ECO:0000256" key="2">
    <source>
        <dbReference type="ARBA" id="ARBA00023043"/>
    </source>
</evidence>
<dbReference type="PROSITE" id="PS50088">
    <property type="entry name" value="ANK_REPEAT"/>
    <property type="match status" value="1"/>
</dbReference>
<comment type="caution">
    <text evidence="6">The sequence shown here is derived from an EMBL/GenBank/DDBJ whole genome shotgun (WGS) entry which is preliminary data.</text>
</comment>
<dbReference type="SMART" id="SM00248">
    <property type="entry name" value="ANK"/>
    <property type="match status" value="3"/>
</dbReference>
<dbReference type="InterPro" id="IPR029071">
    <property type="entry name" value="Ubiquitin-like_domsf"/>
</dbReference>
<dbReference type="InterPro" id="IPR036770">
    <property type="entry name" value="Ankyrin_rpt-contain_sf"/>
</dbReference>
<dbReference type="InterPro" id="IPR000626">
    <property type="entry name" value="Ubiquitin-like_dom"/>
</dbReference>
<keyword evidence="1" id="KW-0677">Repeat</keyword>
<dbReference type="AlphaFoldDB" id="A0A812IST3"/>
<dbReference type="PROSITE" id="PS50297">
    <property type="entry name" value="ANK_REP_REGION"/>
    <property type="match status" value="1"/>
</dbReference>
<feature type="repeat" description="ANK" evidence="3">
    <location>
        <begin position="175"/>
        <end position="207"/>
    </location>
</feature>
<evidence type="ECO:0000313" key="6">
    <source>
        <dbReference type="EMBL" id="CAE7176557.1"/>
    </source>
</evidence>
<accession>A0A812IST3</accession>
<reference evidence="6" key="1">
    <citation type="submission" date="2021-02" db="EMBL/GenBank/DDBJ databases">
        <authorList>
            <person name="Dougan E. K."/>
            <person name="Rhodes N."/>
            <person name="Thang M."/>
            <person name="Chan C."/>
        </authorList>
    </citation>
    <scope>NUCLEOTIDE SEQUENCE</scope>
</reference>
<dbReference type="Gene3D" id="3.10.20.90">
    <property type="entry name" value="Phosphatidylinositol 3-kinase Catalytic Subunit, Chain A, domain 1"/>
    <property type="match status" value="1"/>
</dbReference>
<gene>
    <name evidence="6" type="primary">ankrd29</name>
    <name evidence="6" type="ORF">SPIL2461_LOCUS922</name>
</gene>
<proteinExistence type="predicted"/>
<sequence>MTAQQSLRVLSLSGEELVTVYFQAPATIRQLKEALKDACNLPRFRQKLLLQQRVLADDQDLDQVLDLQLVKLSYTAATDAQIEGLLRAAADGAVDRVEDILQRPQNPNDYLRIHLEEHTDIYASALSFAARENHTDVMQLLAPGSDIALWLASRNGHQAAVRVLLEARADVDCYKDSTALYAAAEHNHPQVVQVLLESIADVRKPNSADTWTPLQAACFFGHCNVAKLLLSHRADAMRSQQNDPNSPFRLALDQGHTLVVQLIQASLKDRDRKRTAPTSVREHLTPAPWIGNSARSRQST</sequence>
<evidence type="ECO:0000256" key="3">
    <source>
        <dbReference type="PROSITE-ProRule" id="PRU00023"/>
    </source>
</evidence>
<feature type="region of interest" description="Disordered" evidence="4">
    <location>
        <begin position="270"/>
        <end position="300"/>
    </location>
</feature>
<feature type="compositionally biased region" description="Basic and acidic residues" evidence="4">
    <location>
        <begin position="270"/>
        <end position="284"/>
    </location>
</feature>
<dbReference type="PROSITE" id="PS50053">
    <property type="entry name" value="UBIQUITIN_2"/>
    <property type="match status" value="1"/>
</dbReference>
<evidence type="ECO:0000256" key="1">
    <source>
        <dbReference type="ARBA" id="ARBA00022737"/>
    </source>
</evidence>
<evidence type="ECO:0000313" key="7">
    <source>
        <dbReference type="Proteomes" id="UP000649617"/>
    </source>
</evidence>
<name>A0A812IST3_SYMPI</name>
<organism evidence="6 7">
    <name type="scientific">Symbiodinium pilosum</name>
    <name type="common">Dinoflagellate</name>
    <dbReference type="NCBI Taxonomy" id="2952"/>
    <lineage>
        <taxon>Eukaryota</taxon>
        <taxon>Sar</taxon>
        <taxon>Alveolata</taxon>
        <taxon>Dinophyceae</taxon>
        <taxon>Suessiales</taxon>
        <taxon>Symbiodiniaceae</taxon>
        <taxon>Symbiodinium</taxon>
    </lineage>
</organism>
<dbReference type="Pfam" id="PF12796">
    <property type="entry name" value="Ank_2"/>
    <property type="match status" value="1"/>
</dbReference>
<feature type="domain" description="Ubiquitin-like" evidence="5">
    <location>
        <begin position="5"/>
        <end position="63"/>
    </location>
</feature>
<dbReference type="PANTHER" id="PTHR24198">
    <property type="entry name" value="ANKYRIN REPEAT AND PROTEIN KINASE DOMAIN-CONTAINING PROTEIN"/>
    <property type="match status" value="1"/>
</dbReference>
<keyword evidence="2 3" id="KW-0040">ANK repeat</keyword>
<dbReference type="Pfam" id="PF00023">
    <property type="entry name" value="Ank"/>
    <property type="match status" value="1"/>
</dbReference>
<dbReference type="SUPFAM" id="SSF54236">
    <property type="entry name" value="Ubiquitin-like"/>
    <property type="match status" value="1"/>
</dbReference>